<reference evidence="5 6" key="1">
    <citation type="submission" date="2018-01" db="EMBL/GenBank/DDBJ databases">
        <title>Complete and assembled Genome of Pantoea gaviniae DSM22758T.</title>
        <authorList>
            <person name="Stevens M.J.A."/>
            <person name="Zurfluh K."/>
            <person name="Stephan R."/>
        </authorList>
    </citation>
    <scope>NUCLEOTIDE SEQUENCE [LARGE SCALE GENOMIC DNA]</scope>
    <source>
        <strain evidence="5 6">DSM 22758</strain>
    </source>
</reference>
<evidence type="ECO:0000256" key="3">
    <source>
        <dbReference type="ARBA" id="ARBA00023163"/>
    </source>
</evidence>
<gene>
    <name evidence="5" type="ORF">C2E15_08730</name>
</gene>
<protein>
    <submittedName>
        <fullName evidence="5">AsnC family transcriptional regulator</fullName>
    </submittedName>
</protein>
<dbReference type="Proteomes" id="UP000238365">
    <property type="component" value="Chromosome"/>
</dbReference>
<evidence type="ECO:0000259" key="4">
    <source>
        <dbReference type="PROSITE" id="PS50956"/>
    </source>
</evidence>
<dbReference type="SUPFAM" id="SSF54909">
    <property type="entry name" value="Dimeric alpha+beta barrel"/>
    <property type="match status" value="1"/>
</dbReference>
<dbReference type="InterPro" id="IPR036388">
    <property type="entry name" value="WH-like_DNA-bd_sf"/>
</dbReference>
<dbReference type="AlphaFoldDB" id="A0A1X1DYP7"/>
<dbReference type="EMBL" id="CP026377">
    <property type="protein sequence ID" value="AUX93153.1"/>
    <property type="molecule type" value="Genomic_DNA"/>
</dbReference>
<dbReference type="InterPro" id="IPR019887">
    <property type="entry name" value="Tscrpt_reg_AsnC/Lrp_C"/>
</dbReference>
<evidence type="ECO:0000313" key="5">
    <source>
        <dbReference type="EMBL" id="AUX93153.1"/>
    </source>
</evidence>
<dbReference type="PANTHER" id="PTHR30154:SF34">
    <property type="entry name" value="TRANSCRIPTIONAL REGULATOR AZLB"/>
    <property type="match status" value="1"/>
</dbReference>
<organism evidence="5 6">
    <name type="scientific">Mixta gaviniae</name>
    <dbReference type="NCBI Taxonomy" id="665914"/>
    <lineage>
        <taxon>Bacteria</taxon>
        <taxon>Pseudomonadati</taxon>
        <taxon>Pseudomonadota</taxon>
        <taxon>Gammaproteobacteria</taxon>
        <taxon>Enterobacterales</taxon>
        <taxon>Erwiniaceae</taxon>
        <taxon>Mixta</taxon>
    </lineage>
</organism>
<dbReference type="GO" id="GO:0043565">
    <property type="term" value="F:sequence-specific DNA binding"/>
    <property type="evidence" value="ECO:0007669"/>
    <property type="project" value="InterPro"/>
</dbReference>
<dbReference type="InterPro" id="IPR036390">
    <property type="entry name" value="WH_DNA-bd_sf"/>
</dbReference>
<dbReference type="OrthoDB" id="166264at2"/>
<feature type="domain" description="HTH asnC-type" evidence="4">
    <location>
        <begin position="18"/>
        <end position="79"/>
    </location>
</feature>
<keyword evidence="2" id="KW-0238">DNA-binding</keyword>
<sequence length="178" mass="20093">MGIIYPDFVKSLYRKLKMDELDFRILRELQKDGRIPNNVLAEKVGLSPSPCLRRVKQLEESGAIARYVAILNPAAMGLELTVFVRVWLRSQDADTVDNFAREVRALPEVVECHLMVGDCDFLLRVVAADLNAYRQFQIDHLARISGVQSLKTELPMQTIKQTSELPLGQGGENGRRVV</sequence>
<dbReference type="KEGG" id="pgz:C2E15_08730"/>
<dbReference type="InterPro" id="IPR000485">
    <property type="entry name" value="AsnC-type_HTH_dom"/>
</dbReference>
<dbReference type="Pfam" id="PF01037">
    <property type="entry name" value="AsnC_trans_reg"/>
    <property type="match status" value="1"/>
</dbReference>
<dbReference type="Gene3D" id="1.10.10.10">
    <property type="entry name" value="Winged helix-like DNA-binding domain superfamily/Winged helix DNA-binding domain"/>
    <property type="match status" value="1"/>
</dbReference>
<dbReference type="InterPro" id="IPR019888">
    <property type="entry name" value="Tscrpt_reg_AsnC-like"/>
</dbReference>
<proteinExistence type="predicted"/>
<dbReference type="PANTHER" id="PTHR30154">
    <property type="entry name" value="LEUCINE-RESPONSIVE REGULATORY PROTEIN"/>
    <property type="match status" value="1"/>
</dbReference>
<dbReference type="SMART" id="SM00344">
    <property type="entry name" value="HTH_ASNC"/>
    <property type="match status" value="1"/>
</dbReference>
<dbReference type="GO" id="GO:0043200">
    <property type="term" value="P:response to amino acid"/>
    <property type="evidence" value="ECO:0007669"/>
    <property type="project" value="TreeGrafter"/>
</dbReference>
<dbReference type="Gene3D" id="3.30.70.920">
    <property type="match status" value="1"/>
</dbReference>
<dbReference type="GO" id="GO:0006355">
    <property type="term" value="P:regulation of DNA-templated transcription"/>
    <property type="evidence" value="ECO:0007669"/>
    <property type="project" value="UniProtKB-ARBA"/>
</dbReference>
<dbReference type="InterPro" id="IPR011008">
    <property type="entry name" value="Dimeric_a/b-barrel"/>
</dbReference>
<dbReference type="GO" id="GO:0005829">
    <property type="term" value="C:cytosol"/>
    <property type="evidence" value="ECO:0007669"/>
    <property type="project" value="TreeGrafter"/>
</dbReference>
<dbReference type="SUPFAM" id="SSF46785">
    <property type="entry name" value="Winged helix' DNA-binding domain"/>
    <property type="match status" value="1"/>
</dbReference>
<evidence type="ECO:0000313" key="6">
    <source>
        <dbReference type="Proteomes" id="UP000238365"/>
    </source>
</evidence>
<dbReference type="PRINTS" id="PR00033">
    <property type="entry name" value="HTHASNC"/>
</dbReference>
<dbReference type="InterPro" id="IPR011991">
    <property type="entry name" value="ArsR-like_HTH"/>
</dbReference>
<dbReference type="CDD" id="cd00090">
    <property type="entry name" value="HTH_ARSR"/>
    <property type="match status" value="1"/>
</dbReference>
<evidence type="ECO:0000256" key="1">
    <source>
        <dbReference type="ARBA" id="ARBA00023015"/>
    </source>
</evidence>
<name>A0A1X1DYP7_9GAMM</name>
<dbReference type="Pfam" id="PF13412">
    <property type="entry name" value="HTH_24"/>
    <property type="match status" value="1"/>
</dbReference>
<dbReference type="PROSITE" id="PS50956">
    <property type="entry name" value="HTH_ASNC_2"/>
    <property type="match status" value="1"/>
</dbReference>
<keyword evidence="3" id="KW-0804">Transcription</keyword>
<accession>A0A1X1DYP7</accession>
<evidence type="ECO:0000256" key="2">
    <source>
        <dbReference type="ARBA" id="ARBA00023125"/>
    </source>
</evidence>
<keyword evidence="6" id="KW-1185">Reference proteome</keyword>
<keyword evidence="1" id="KW-0805">Transcription regulation</keyword>